<evidence type="ECO:0000313" key="2">
    <source>
        <dbReference type="Proteomes" id="UP000356253"/>
    </source>
</evidence>
<accession>A0AC61Y7T1</accession>
<dbReference type="EMBL" id="CABVMM010000005">
    <property type="protein sequence ID" value="VVV00250.1"/>
    <property type="molecule type" value="Genomic_DNA"/>
</dbReference>
<evidence type="ECO:0000313" key="1">
    <source>
        <dbReference type="EMBL" id="VVV00250.1"/>
    </source>
</evidence>
<keyword evidence="2" id="KW-1185">Reference proteome</keyword>
<reference evidence="1" key="1">
    <citation type="submission" date="2019-09" db="EMBL/GenBank/DDBJ databases">
        <authorList>
            <person name="Rodrigo-Torres L."/>
            <person name="Arahal R. D."/>
            <person name="Lucena T."/>
        </authorList>
    </citation>
    <scope>NUCLEOTIDE SEQUENCE</scope>
    <source>
        <strain evidence="1">ISS653</strain>
    </source>
</reference>
<name>A0AC61Y7T1_9FLAO</name>
<protein>
    <submittedName>
        <fullName evidence="1">Uncharacterized protein</fullName>
    </submittedName>
</protein>
<gene>
    <name evidence="1" type="ORF">FVB9532_01516</name>
</gene>
<sequence>MMKNKFALFLLIGLTTFSFLSCFDDRDDEIIPSSTKEIQNFIWRGLNIYYLYKPNVPALQRQTYANETELDNFLKSFESPETLFYDLIYEPEDRFSFIVSDYEVLEDALQGTSYTNGMEYGLIRNEDSGAIFGYVRYVLPNTTAAEKGIKRGMIFNRVDGIEITANNYRELFSPYTYTIGLANYENGNLTPLDEEYTLTKYEYTENPVYIRKTIDHANKKIGYLMYNGFTSNYDNELNDAFAYFKAENIDDLVIDLRYNGGGSVETSNDLASMVTGQFNGELFTTQVYNDNFENEERYFNNRISTGGTINSLNLNKVYVITTGSTASASELLIASLRPYIDVIQVGTTTTGKYQGSVTLYDSPNFSRTNANIGHKYAMQPLILKTVNANGFTDYFNGLTPNIEIGEDYENLGILGEPTEPLLQAALNQAEGRFAYPLSDHIIEFGESNENTPTHQKMYIDDFDY</sequence>
<dbReference type="Proteomes" id="UP000356253">
    <property type="component" value="Unassembled WGS sequence"/>
</dbReference>
<proteinExistence type="predicted"/>
<organism evidence="1 2">
    <name type="scientific">Mesonia oceanica</name>
    <dbReference type="NCBI Taxonomy" id="2687242"/>
    <lineage>
        <taxon>Bacteria</taxon>
        <taxon>Pseudomonadati</taxon>
        <taxon>Bacteroidota</taxon>
        <taxon>Flavobacteriia</taxon>
        <taxon>Flavobacteriales</taxon>
        <taxon>Flavobacteriaceae</taxon>
        <taxon>Mesonia</taxon>
    </lineage>
</organism>
<comment type="caution">
    <text evidence="1">The sequence shown here is derived from an EMBL/GenBank/DDBJ whole genome shotgun (WGS) entry which is preliminary data.</text>
</comment>